<keyword evidence="1" id="KW-0040">ANK repeat</keyword>
<dbReference type="SUPFAM" id="SSF48403">
    <property type="entry name" value="Ankyrin repeat"/>
    <property type="match status" value="1"/>
</dbReference>
<dbReference type="InterPro" id="IPR002110">
    <property type="entry name" value="Ankyrin_rpt"/>
</dbReference>
<dbReference type="InterPro" id="IPR027523">
    <property type="entry name" value="CLU_prot"/>
</dbReference>
<accession>A0A6B2KXA4</accession>
<dbReference type="GO" id="GO:0003729">
    <property type="term" value="F:mRNA binding"/>
    <property type="evidence" value="ECO:0007669"/>
    <property type="project" value="TreeGrafter"/>
</dbReference>
<feature type="repeat" description="ANK" evidence="1">
    <location>
        <begin position="872"/>
        <end position="904"/>
    </location>
</feature>
<protein>
    <recommendedName>
        <fullName evidence="2">Clu domain-containing protein</fullName>
    </recommendedName>
</protein>
<dbReference type="InterPro" id="IPR036770">
    <property type="entry name" value="Ankyrin_rpt-contain_sf"/>
</dbReference>
<evidence type="ECO:0000313" key="3">
    <source>
        <dbReference type="EMBL" id="NDV29302.1"/>
    </source>
</evidence>
<dbReference type="PANTHER" id="PTHR12601">
    <property type="entry name" value="EUKARYOTIC TRANSLATION INITIATION FACTOR 3 SUBUNIT EIF-3"/>
    <property type="match status" value="1"/>
</dbReference>
<dbReference type="InterPro" id="IPR025697">
    <property type="entry name" value="CLU_dom"/>
</dbReference>
<dbReference type="AlphaFoldDB" id="A0A6B2KXA4"/>
<dbReference type="Pfam" id="PF13236">
    <property type="entry name" value="CLU"/>
    <property type="match status" value="1"/>
</dbReference>
<dbReference type="Gene3D" id="1.25.40.20">
    <property type="entry name" value="Ankyrin repeat-containing domain"/>
    <property type="match status" value="1"/>
</dbReference>
<name>A0A6B2KXA4_9EUKA</name>
<organism evidence="3">
    <name type="scientific">Arcella intermedia</name>
    <dbReference type="NCBI Taxonomy" id="1963864"/>
    <lineage>
        <taxon>Eukaryota</taxon>
        <taxon>Amoebozoa</taxon>
        <taxon>Tubulinea</taxon>
        <taxon>Elardia</taxon>
        <taxon>Arcellinida</taxon>
        <taxon>Sphaerothecina</taxon>
        <taxon>Arcellidae</taxon>
        <taxon>Arcella</taxon>
    </lineage>
</organism>
<evidence type="ECO:0000259" key="2">
    <source>
        <dbReference type="PROSITE" id="PS51823"/>
    </source>
</evidence>
<evidence type="ECO:0000256" key="1">
    <source>
        <dbReference type="PROSITE-ProRule" id="PRU00023"/>
    </source>
</evidence>
<feature type="repeat" description="ANK" evidence="1">
    <location>
        <begin position="905"/>
        <end position="937"/>
    </location>
</feature>
<dbReference type="PROSITE" id="PS51823">
    <property type="entry name" value="CLU"/>
    <property type="match status" value="1"/>
</dbReference>
<dbReference type="GO" id="GO:0048312">
    <property type="term" value="P:intracellular distribution of mitochondria"/>
    <property type="evidence" value="ECO:0007669"/>
    <property type="project" value="TreeGrafter"/>
</dbReference>
<sequence>MKQQKLDIDSYCTAYITENPQKNSKSRQLNIETSEEELILQELPKAEDKLSLSNWDKNFIRLRSIQNPTLTDHEQMADLGDQFFKAAATFAKTIVAEQHLSINKKKILPIDAGGIAGGTKFEVHGLFFKYPVDTIVDKTKGQWLYGGDHRNDIYAAKASNNDIRGLAHFMLADESVKFQVPLLAIIDYQGFRLTVMTTLPLTDKSLVYGSRNGGMNVVFDQSIHNDLVEIAKKLNLRSHSVSKAKVEMALCGDLEIHKMKKTTIKGKVVEGTDEEDSLFYALDMARIFPPAYWKPDAPRGSIFFRMLRPEFVKNYPKPLSSDALCGWQEFDDNCAEMNMDVISASDTLITAVKKFAIDLLKDGNSNNMITRANSVLKQPSFNGVSTDEIIREAHKKGINIRYFGLMLLEIDSQEEKNPEIFYFLQAIIISRVLKNIWRSKIRTGRTTERERVYTICLRETLAILNKVISLKDQTITKEREEFLTDLQNWVLNMFGKGILPDKEKKKLASLFSEMKFGHHLNWIIIRFCQMTGIVLHPNTIKRIFNVDLFVFTKADISDFVITMKFPPIFDYHTGVYYLEKARTAELCGSKIALYNIASERLSNVISYDLPRVREFYAESILGCYKFDNKYSGDIDLAIETYKNLLKLQTDTNSPQYLHYYLCHLLTVLWKYFRQENPVTSSATKREQSVVPEATIQASFKNFEKKLAGLSNFPDNIAKLLWSDFSHKQKLEVIGFTFDPTVNAVRVKESVKKREILLEKLAKYKKKNSFDILNNDIAHRIITELPEFMTEFMKEAMIWDVELGFKHFIFSHYFNLNDLVEFAKARKIIHCIGNLYESPEITSIFSGKVETYAILKEYKIKDRTFEHILSLPEDGDPLHKACKNGHLPVVKLIMQKRVSLDIRDRNGQTPLHRAISNGHLNVAQFLIENSATVDVVSKSGITPLRLGCEMGSVDIVKLLLSKKT</sequence>
<dbReference type="PROSITE" id="PS50297">
    <property type="entry name" value="ANK_REP_REGION"/>
    <property type="match status" value="3"/>
</dbReference>
<dbReference type="GO" id="GO:0005737">
    <property type="term" value="C:cytoplasm"/>
    <property type="evidence" value="ECO:0007669"/>
    <property type="project" value="TreeGrafter"/>
</dbReference>
<dbReference type="EMBL" id="GIBP01000333">
    <property type="protein sequence ID" value="NDV29302.1"/>
    <property type="molecule type" value="Transcribed_RNA"/>
</dbReference>
<dbReference type="Pfam" id="PF12796">
    <property type="entry name" value="Ank_2"/>
    <property type="match status" value="1"/>
</dbReference>
<dbReference type="PANTHER" id="PTHR12601:SF6">
    <property type="entry name" value="CLUSTERED MITOCHONDRIA PROTEIN HOMOLOG"/>
    <property type="match status" value="1"/>
</dbReference>
<dbReference type="PROSITE" id="PS50088">
    <property type="entry name" value="ANK_REPEAT"/>
    <property type="match status" value="3"/>
</dbReference>
<feature type="repeat" description="ANK" evidence="1">
    <location>
        <begin position="938"/>
        <end position="963"/>
    </location>
</feature>
<feature type="domain" description="Clu" evidence="2">
    <location>
        <begin position="30"/>
        <end position="295"/>
    </location>
</feature>
<dbReference type="SMART" id="SM00248">
    <property type="entry name" value="ANK"/>
    <property type="match status" value="3"/>
</dbReference>
<reference evidence="3" key="1">
    <citation type="journal article" date="2020" name="J. Eukaryot. Microbiol.">
        <title>De novo Sequencing, Assembly and Annotation of the Transcriptome for the Free-Living Testate Amoeba Arcella intermedia.</title>
        <authorList>
            <person name="Ribeiro G.M."/>
            <person name="Porfirio-Sousa A.L."/>
            <person name="Maurer-Alcala X.X."/>
            <person name="Katz L.A."/>
            <person name="Lahr D.J.G."/>
        </authorList>
    </citation>
    <scope>NUCLEOTIDE SEQUENCE</scope>
</reference>
<proteinExistence type="predicted"/>